<reference evidence="2 3" key="1">
    <citation type="submission" date="2020-04" db="EMBL/GenBank/DDBJ databases">
        <authorList>
            <person name="De Canck E."/>
        </authorList>
    </citation>
    <scope>NUCLEOTIDE SEQUENCE [LARGE SCALE GENOMIC DNA]</scope>
    <source>
        <strain evidence="2 3">LMG 3415</strain>
    </source>
</reference>
<evidence type="ECO:0000313" key="3">
    <source>
        <dbReference type="Proteomes" id="UP000507140"/>
    </source>
</evidence>
<keyword evidence="3" id="KW-1185">Reference proteome</keyword>
<evidence type="ECO:0000313" key="2">
    <source>
        <dbReference type="EMBL" id="CAB3852082.1"/>
    </source>
</evidence>
<dbReference type="EMBL" id="CADIKR010000002">
    <property type="protein sequence ID" value="CAB3852082.1"/>
    <property type="molecule type" value="Genomic_DNA"/>
</dbReference>
<proteinExistence type="predicted"/>
<sequence>MDAAKFTYATDRLRGLIQQAEIPLPPDLDRHCVLLDAAIDDNLLASLYAERDAEGWAVEPLFLGTPLQPLSNVGPHLVQTWRGSRVIGDILSRMEHEPMGITLFPKDGATWEQLCNHCRTWLSVTGEGERPMQLRWFDPRWTRALLTVLTPVQRQALAGPWQALSWHGMGRWNHWASDPLDAEEEWTRPVFDKALLARLDDERRWDTAAALTLDYEQCFPRGDSDADHRWSYRTLTDAACYGITQLARLERWFRLALVHGQDFHRRHPHVESLLRDATRLQSERLSLLEDLFEEGKAS</sequence>
<dbReference type="Proteomes" id="UP000507140">
    <property type="component" value="Unassembled WGS sequence"/>
</dbReference>
<name>A0ABM8LBI8_9BURK</name>
<evidence type="ECO:0000259" key="1">
    <source>
        <dbReference type="Pfam" id="PF13503"/>
    </source>
</evidence>
<gene>
    <name evidence="2" type="ORF">LMG3415_01985</name>
</gene>
<dbReference type="Pfam" id="PF13503">
    <property type="entry name" value="DUF4123"/>
    <property type="match status" value="1"/>
</dbReference>
<comment type="caution">
    <text evidence="2">The sequence shown here is derived from an EMBL/GenBank/DDBJ whole genome shotgun (WGS) entry which is preliminary data.</text>
</comment>
<accession>A0ABM8LBI8</accession>
<protein>
    <recommendedName>
        <fullName evidence="1">DUF4123 domain-containing protein</fullName>
    </recommendedName>
</protein>
<dbReference type="InterPro" id="IPR025391">
    <property type="entry name" value="DUF4123"/>
</dbReference>
<feature type="domain" description="DUF4123" evidence="1">
    <location>
        <begin position="33"/>
        <end position="156"/>
    </location>
</feature>
<organism evidence="2 3">
    <name type="scientific">Achromobacter mucicolens</name>
    <dbReference type="NCBI Taxonomy" id="1389922"/>
    <lineage>
        <taxon>Bacteria</taxon>
        <taxon>Pseudomonadati</taxon>
        <taxon>Pseudomonadota</taxon>
        <taxon>Betaproteobacteria</taxon>
        <taxon>Burkholderiales</taxon>
        <taxon>Alcaligenaceae</taxon>
        <taxon>Achromobacter</taxon>
    </lineage>
</organism>